<name>A0A9K3Q428_9STRA</name>
<evidence type="ECO:0000256" key="2">
    <source>
        <dbReference type="ARBA" id="ARBA00044677"/>
    </source>
</evidence>
<proteinExistence type="predicted"/>
<feature type="domain" description="Replication origin-binding protein" evidence="5">
    <location>
        <begin position="531"/>
        <end position="679"/>
    </location>
</feature>
<evidence type="ECO:0000256" key="1">
    <source>
        <dbReference type="ARBA" id="ARBA00026139"/>
    </source>
</evidence>
<gene>
    <name evidence="6" type="ORF">IV203_030275</name>
</gene>
<protein>
    <recommendedName>
        <fullName evidence="1">DNA-directed primase/polymerase protein</fullName>
        <ecNumber evidence="3">2.7.7.102</ecNumber>
    </recommendedName>
</protein>
<dbReference type="GO" id="GO:0042276">
    <property type="term" value="P:error-prone translesion synthesis"/>
    <property type="evidence" value="ECO:0007669"/>
    <property type="project" value="InterPro"/>
</dbReference>
<dbReference type="GO" id="GO:0003682">
    <property type="term" value="F:chromatin binding"/>
    <property type="evidence" value="ECO:0007669"/>
    <property type="project" value="TreeGrafter"/>
</dbReference>
<dbReference type="GO" id="GO:0005524">
    <property type="term" value="F:ATP binding"/>
    <property type="evidence" value="ECO:0007669"/>
    <property type="project" value="InterPro"/>
</dbReference>
<evidence type="ECO:0000259" key="5">
    <source>
        <dbReference type="Pfam" id="PF02399"/>
    </source>
</evidence>
<dbReference type="GO" id="GO:0003887">
    <property type="term" value="F:DNA-directed DNA polymerase activity"/>
    <property type="evidence" value="ECO:0007669"/>
    <property type="project" value="UniProtKB-EC"/>
</dbReference>
<dbReference type="EC" id="2.7.7.102" evidence="3"/>
<reference evidence="6" key="2">
    <citation type="submission" date="2021-04" db="EMBL/GenBank/DDBJ databases">
        <authorList>
            <person name="Podell S."/>
        </authorList>
    </citation>
    <scope>NUCLEOTIDE SEQUENCE</scope>
    <source>
        <strain evidence="6">Hildebrandi</strain>
    </source>
</reference>
<dbReference type="GO" id="GO:0005759">
    <property type="term" value="C:mitochondrial matrix"/>
    <property type="evidence" value="ECO:0007669"/>
    <property type="project" value="TreeGrafter"/>
</dbReference>
<dbReference type="GO" id="GO:0031297">
    <property type="term" value="P:replication fork processing"/>
    <property type="evidence" value="ECO:0007669"/>
    <property type="project" value="TreeGrafter"/>
</dbReference>
<evidence type="ECO:0000256" key="3">
    <source>
        <dbReference type="ARBA" id="ARBA00044768"/>
    </source>
</evidence>
<dbReference type="GO" id="GO:0005634">
    <property type="term" value="C:nucleus"/>
    <property type="evidence" value="ECO:0007669"/>
    <property type="project" value="TreeGrafter"/>
</dbReference>
<dbReference type="InterPro" id="IPR044917">
    <property type="entry name" value="PRIMPOL"/>
</dbReference>
<comment type="catalytic activity">
    <reaction evidence="2">
        <text>ssDNA + n NTP = ssDNA/pppN(pN)n-1 hybrid + (n-1) diphosphate.</text>
        <dbReference type="EC" id="2.7.7.102"/>
    </reaction>
</comment>
<dbReference type="OrthoDB" id="10677127at2759"/>
<organism evidence="6 7">
    <name type="scientific">Nitzschia inconspicua</name>
    <dbReference type="NCBI Taxonomy" id="303405"/>
    <lineage>
        <taxon>Eukaryota</taxon>
        <taxon>Sar</taxon>
        <taxon>Stramenopiles</taxon>
        <taxon>Ochrophyta</taxon>
        <taxon>Bacillariophyta</taxon>
        <taxon>Bacillariophyceae</taxon>
        <taxon>Bacillariophycidae</taxon>
        <taxon>Bacillariales</taxon>
        <taxon>Bacillariaceae</taxon>
        <taxon>Nitzschia</taxon>
    </lineage>
</organism>
<evidence type="ECO:0000256" key="4">
    <source>
        <dbReference type="ARBA" id="ARBA00047303"/>
    </source>
</evidence>
<reference evidence="6" key="1">
    <citation type="journal article" date="2021" name="Sci. Rep.">
        <title>Diploid genomic architecture of Nitzschia inconspicua, an elite biomass production diatom.</title>
        <authorList>
            <person name="Oliver A."/>
            <person name="Podell S."/>
            <person name="Pinowska A."/>
            <person name="Traller J.C."/>
            <person name="Smith S.R."/>
            <person name="McClure R."/>
            <person name="Beliaev A."/>
            <person name="Bohutskyi P."/>
            <person name="Hill E.A."/>
            <person name="Rabines A."/>
            <person name="Zheng H."/>
            <person name="Allen L.Z."/>
            <person name="Kuo A."/>
            <person name="Grigoriev I.V."/>
            <person name="Allen A.E."/>
            <person name="Hazlebeck D."/>
            <person name="Allen E.E."/>
        </authorList>
    </citation>
    <scope>NUCLEOTIDE SEQUENCE</scope>
    <source>
        <strain evidence="6">Hildebrandi</strain>
    </source>
</reference>
<sequence>MDGRPKPWSTPEHNSCRNQIIFQLILLTSAMDGTHSFRYKLSDALAVRAYNTRVWAADHRRVDGSYCKKYRCLPVIDFTERLISHDRAKWWYYEVVTGTDHCKFYLDIEVAADLCLDIFEKEDMMMRLCHVGLPPACRELLYSKYIEIARQPLDHAQCEFMYIFYRESLREFLIEQGHSPTGLVLLNSSRETKFSIHIIHRDLVFDRNWLSLKYFVWEFSRYLWVCVNTALKRLLGPLDDVERLPAGLIRLLLLHVQHDHNGWRGVGDTGVDEGVYKKNQCFRIVGSSKAGGNRPLFQVEEIVHDRGGLADIGEVDFLGVGPRSLASLQKTLLVPETLRTRLIYKPSRECRYYAALCVAFTEVHQLHPDDYPPLRSIVNPYIEDREGVRLFNYRNRGRGAVPTLVQLEDITERANANLLKTTVIDDDATFRSGVDYEYRPLREYAIGDTLFHDCSEEMEGAGLDGRPSAFMIRGRREGSPLVWCFACSTGHFVLETYTSTRYRFHEESCHTLPYRDANGVINKMPNICTREMSRRKLSVIDAPCGAGKTYQMFRYNRQALGRLAQYPLENRRNVLAPYYRKALAITMSKGFGLVAYTTITERNGRYQGDGSGYTWRRVSLCVNSIWRIPEELREHYDLVILDEAGFLRRHFVSDTWRDRAEQSYFILGLILRHAKKVICAQYDLHERDVLFYTNKDWFV</sequence>
<dbReference type="EMBL" id="JAGRRH010000007">
    <property type="protein sequence ID" value="KAG7367604.1"/>
    <property type="molecule type" value="Genomic_DNA"/>
</dbReference>
<dbReference type="PANTHER" id="PTHR31399">
    <property type="entry name" value="DNA-DIRECTED PRIMASE / POLYMERASE PROTEIN"/>
    <property type="match status" value="1"/>
</dbReference>
<dbReference type="Proteomes" id="UP000693970">
    <property type="component" value="Unassembled WGS sequence"/>
</dbReference>
<keyword evidence="7" id="KW-1185">Reference proteome</keyword>
<dbReference type="GO" id="GO:0003688">
    <property type="term" value="F:DNA replication origin binding"/>
    <property type="evidence" value="ECO:0007669"/>
    <property type="project" value="InterPro"/>
</dbReference>
<evidence type="ECO:0000313" key="7">
    <source>
        <dbReference type="Proteomes" id="UP000693970"/>
    </source>
</evidence>
<dbReference type="AlphaFoldDB" id="A0A9K3Q428"/>
<accession>A0A9K3Q428</accession>
<dbReference type="GO" id="GO:0006264">
    <property type="term" value="P:mitochondrial DNA replication"/>
    <property type="evidence" value="ECO:0007669"/>
    <property type="project" value="TreeGrafter"/>
</dbReference>
<dbReference type="Pfam" id="PF02399">
    <property type="entry name" value="Herpes_ori_bp"/>
    <property type="match status" value="1"/>
</dbReference>
<evidence type="ECO:0000313" key="6">
    <source>
        <dbReference type="EMBL" id="KAG7367604.1"/>
    </source>
</evidence>
<comment type="catalytic activity">
    <reaction evidence="4">
        <text>DNA(n) + a 2'-deoxyribonucleoside 5'-triphosphate = DNA(n+1) + diphosphate</text>
        <dbReference type="Rhea" id="RHEA:22508"/>
        <dbReference type="Rhea" id="RHEA-COMP:17339"/>
        <dbReference type="Rhea" id="RHEA-COMP:17340"/>
        <dbReference type="ChEBI" id="CHEBI:33019"/>
        <dbReference type="ChEBI" id="CHEBI:61560"/>
        <dbReference type="ChEBI" id="CHEBI:173112"/>
        <dbReference type="EC" id="2.7.7.7"/>
    </reaction>
    <physiologicalReaction direction="left-to-right" evidence="4">
        <dbReference type="Rhea" id="RHEA:22509"/>
    </physiologicalReaction>
</comment>
<dbReference type="PANTHER" id="PTHR31399:SF0">
    <property type="entry name" value="DNA-DIRECTED PRIMASE_POLYMERASE PROTEIN"/>
    <property type="match status" value="1"/>
</dbReference>
<dbReference type="InterPro" id="IPR003450">
    <property type="entry name" value="Replication_origin-bd"/>
</dbReference>
<comment type="caution">
    <text evidence="6">The sequence shown here is derived from an EMBL/GenBank/DDBJ whole genome shotgun (WGS) entry which is preliminary data.</text>
</comment>
<dbReference type="GO" id="GO:0009411">
    <property type="term" value="P:response to UV"/>
    <property type="evidence" value="ECO:0007669"/>
    <property type="project" value="TreeGrafter"/>
</dbReference>